<proteinExistence type="predicted"/>
<accession>A0ABP6ZL80</accession>
<evidence type="ECO:0000313" key="2">
    <source>
        <dbReference type="EMBL" id="GAA3613251.1"/>
    </source>
</evidence>
<feature type="chain" id="PRO_5047043494" evidence="1">
    <location>
        <begin position="32"/>
        <end position="139"/>
    </location>
</feature>
<protein>
    <submittedName>
        <fullName evidence="2">Uncharacterized protein</fullName>
    </submittedName>
</protein>
<feature type="signal peptide" evidence="1">
    <location>
        <begin position="1"/>
        <end position="31"/>
    </location>
</feature>
<evidence type="ECO:0000313" key="3">
    <source>
        <dbReference type="Proteomes" id="UP001500630"/>
    </source>
</evidence>
<evidence type="ECO:0000256" key="1">
    <source>
        <dbReference type="SAM" id="SignalP"/>
    </source>
</evidence>
<dbReference type="EMBL" id="BAABDQ010000049">
    <property type="protein sequence ID" value="GAA3613251.1"/>
    <property type="molecule type" value="Genomic_DNA"/>
</dbReference>
<organism evidence="2 3">
    <name type="scientific">Nonomuraea rosea</name>
    <dbReference type="NCBI Taxonomy" id="638574"/>
    <lineage>
        <taxon>Bacteria</taxon>
        <taxon>Bacillati</taxon>
        <taxon>Actinomycetota</taxon>
        <taxon>Actinomycetes</taxon>
        <taxon>Streptosporangiales</taxon>
        <taxon>Streptosporangiaceae</taxon>
        <taxon>Nonomuraea</taxon>
    </lineage>
</organism>
<keyword evidence="1" id="KW-0732">Signal</keyword>
<sequence>MVRALPAVPRRLRAIVAATALGTALIGGAQAAQASPAATAFTTASAVAAAPLCVTQNGIRYCEMPDIVGQRLGEARTTLGTYGFGFGVQHFVIDHICNHIGEVARQKPAATVGSVPRVLYPAGTSVEIWIWQLPSHPCP</sequence>
<dbReference type="Proteomes" id="UP001500630">
    <property type="component" value="Unassembled WGS sequence"/>
</dbReference>
<dbReference type="InterPro" id="IPR005543">
    <property type="entry name" value="PASTA_dom"/>
</dbReference>
<gene>
    <name evidence="2" type="ORF">GCM10022419_117940</name>
</gene>
<dbReference type="Gene3D" id="3.30.10.20">
    <property type="match status" value="1"/>
</dbReference>
<reference evidence="3" key="1">
    <citation type="journal article" date="2019" name="Int. J. Syst. Evol. Microbiol.">
        <title>The Global Catalogue of Microorganisms (GCM) 10K type strain sequencing project: providing services to taxonomists for standard genome sequencing and annotation.</title>
        <authorList>
            <consortium name="The Broad Institute Genomics Platform"/>
            <consortium name="The Broad Institute Genome Sequencing Center for Infectious Disease"/>
            <person name="Wu L."/>
            <person name="Ma J."/>
        </authorList>
    </citation>
    <scope>NUCLEOTIDE SEQUENCE [LARGE SCALE GENOMIC DNA]</scope>
    <source>
        <strain evidence="3">JCM 17326</strain>
    </source>
</reference>
<name>A0ABP6ZL80_9ACTN</name>
<keyword evidence="3" id="KW-1185">Reference proteome</keyword>
<dbReference type="CDD" id="cd06577">
    <property type="entry name" value="PASTA_pknB"/>
    <property type="match status" value="1"/>
</dbReference>
<comment type="caution">
    <text evidence="2">The sequence shown here is derived from an EMBL/GenBank/DDBJ whole genome shotgun (WGS) entry which is preliminary data.</text>
</comment>